<dbReference type="AlphaFoldDB" id="A0A074M9U4"/>
<evidence type="ECO:0000256" key="1">
    <source>
        <dbReference type="SAM" id="MobiDB-lite"/>
    </source>
</evidence>
<accession>A0A074M9U4</accession>
<proteinExistence type="predicted"/>
<feature type="transmembrane region" description="Helical" evidence="2">
    <location>
        <begin position="12"/>
        <end position="34"/>
    </location>
</feature>
<dbReference type="Proteomes" id="UP000027647">
    <property type="component" value="Unassembled WGS sequence"/>
</dbReference>
<dbReference type="OrthoDB" id="7511104at2"/>
<feature type="region of interest" description="Disordered" evidence="1">
    <location>
        <begin position="45"/>
        <end position="72"/>
    </location>
</feature>
<keyword evidence="2" id="KW-1133">Transmembrane helix</keyword>
<sequence length="72" mass="8710">MIASYMHNVTDNFGWLEIVFFYSIAIGVCFWQWWKMRREVREMRAEREAREARESEEKAATEPTEKDTRSSD</sequence>
<evidence type="ECO:0000313" key="4">
    <source>
        <dbReference type="Proteomes" id="UP000027647"/>
    </source>
</evidence>
<reference evidence="3 4" key="1">
    <citation type="submission" date="2014-04" db="EMBL/GenBank/DDBJ databases">
        <title>A comprehensive comparison of genomes of Erythrobacter spp. strains.</title>
        <authorList>
            <person name="Zheng Q."/>
        </authorList>
    </citation>
    <scope>NUCLEOTIDE SEQUENCE [LARGE SCALE GENOMIC DNA]</scope>
    <source>
        <strain evidence="3 4">DSM 6997</strain>
    </source>
</reference>
<dbReference type="STRING" id="1044.EH31_08775"/>
<name>A0A074M9U4_ERYLO</name>
<protein>
    <submittedName>
        <fullName evidence="3">Uncharacterized protein</fullName>
    </submittedName>
</protein>
<keyword evidence="2" id="KW-0472">Membrane</keyword>
<dbReference type="RefSeq" id="WP_034959645.1">
    <property type="nucleotide sequence ID" value="NZ_JMIW01000003.1"/>
</dbReference>
<dbReference type="EMBL" id="JMIW01000003">
    <property type="protein sequence ID" value="KEO90174.1"/>
    <property type="molecule type" value="Genomic_DNA"/>
</dbReference>
<keyword evidence="4" id="KW-1185">Reference proteome</keyword>
<comment type="caution">
    <text evidence="3">The sequence shown here is derived from an EMBL/GenBank/DDBJ whole genome shotgun (WGS) entry which is preliminary data.</text>
</comment>
<keyword evidence="2" id="KW-0812">Transmembrane</keyword>
<organism evidence="3 4">
    <name type="scientific">Erythrobacter longus</name>
    <dbReference type="NCBI Taxonomy" id="1044"/>
    <lineage>
        <taxon>Bacteria</taxon>
        <taxon>Pseudomonadati</taxon>
        <taxon>Pseudomonadota</taxon>
        <taxon>Alphaproteobacteria</taxon>
        <taxon>Sphingomonadales</taxon>
        <taxon>Erythrobacteraceae</taxon>
        <taxon>Erythrobacter/Porphyrobacter group</taxon>
        <taxon>Erythrobacter</taxon>
    </lineage>
</organism>
<evidence type="ECO:0000313" key="3">
    <source>
        <dbReference type="EMBL" id="KEO90174.1"/>
    </source>
</evidence>
<gene>
    <name evidence="3" type="ORF">EH31_08775</name>
</gene>
<evidence type="ECO:0000256" key="2">
    <source>
        <dbReference type="SAM" id="Phobius"/>
    </source>
</evidence>